<keyword evidence="3" id="KW-1185">Reference proteome</keyword>
<evidence type="ECO:0008006" key="4">
    <source>
        <dbReference type="Google" id="ProtNLM"/>
    </source>
</evidence>
<protein>
    <recommendedName>
        <fullName evidence="4">CBS domain-containing protein</fullName>
    </recommendedName>
</protein>
<dbReference type="OrthoDB" id="3647597at2759"/>
<evidence type="ECO:0000313" key="3">
    <source>
        <dbReference type="Proteomes" id="UP000016933"/>
    </source>
</evidence>
<accession>N1PCW3</accession>
<sequence>MAATARQPSPWANKYRGATVEDLDPPPALSTSPYSPISSALMAAYERDYTHLTVINPSDKTLLGYISIPHLQSLLKDGKVKDNDHVEQAMIKFKRKGKKYRLITMETRLEDLEAFFEGETGEKQDFAVVTDGGRRFVLGVATRGDLQKFAERRPA</sequence>
<reference evidence="2 3" key="2">
    <citation type="journal article" date="2012" name="PLoS Pathog.">
        <title>Diverse lifestyles and strategies of plant pathogenesis encoded in the genomes of eighteen Dothideomycetes fungi.</title>
        <authorList>
            <person name="Ohm R.A."/>
            <person name="Feau N."/>
            <person name="Henrissat B."/>
            <person name="Schoch C.L."/>
            <person name="Horwitz B.A."/>
            <person name="Barry K.W."/>
            <person name="Condon B.J."/>
            <person name="Copeland A.C."/>
            <person name="Dhillon B."/>
            <person name="Glaser F."/>
            <person name="Hesse C.N."/>
            <person name="Kosti I."/>
            <person name="LaButti K."/>
            <person name="Lindquist E.A."/>
            <person name="Lucas S."/>
            <person name="Salamov A.A."/>
            <person name="Bradshaw R.E."/>
            <person name="Ciuffetti L."/>
            <person name="Hamelin R.C."/>
            <person name="Kema G.H.J."/>
            <person name="Lawrence C."/>
            <person name="Scott J.A."/>
            <person name="Spatafora J.W."/>
            <person name="Turgeon B.G."/>
            <person name="de Wit P.J.G.M."/>
            <person name="Zhong S."/>
            <person name="Goodwin S.B."/>
            <person name="Grigoriev I.V."/>
        </authorList>
    </citation>
    <scope>NUCLEOTIDE SEQUENCE [LARGE SCALE GENOMIC DNA]</scope>
    <source>
        <strain evidence="3">NZE10 / CBS 128990</strain>
    </source>
</reference>
<dbReference type="Gene3D" id="3.10.580.10">
    <property type="entry name" value="CBS-domain"/>
    <property type="match status" value="1"/>
</dbReference>
<dbReference type="OMA" id="FESETGP"/>
<gene>
    <name evidence="2" type="ORF">DOTSEDRAFT_141158</name>
</gene>
<dbReference type="HOGENOM" id="CLU_105491_0_0_1"/>
<evidence type="ECO:0000256" key="1">
    <source>
        <dbReference type="SAM" id="MobiDB-lite"/>
    </source>
</evidence>
<feature type="region of interest" description="Disordered" evidence="1">
    <location>
        <begin position="1"/>
        <end position="31"/>
    </location>
</feature>
<dbReference type="PANTHER" id="PTHR42115:SF1">
    <property type="entry name" value="BETA-SYNTHASE (BETA-THIONASE), PUTATIVE (AFU_ORTHOLOGUE AFUA_3G08420)-RELATED"/>
    <property type="match status" value="1"/>
</dbReference>
<proteinExistence type="predicted"/>
<organism evidence="2 3">
    <name type="scientific">Dothistroma septosporum (strain NZE10 / CBS 128990)</name>
    <name type="common">Red band needle blight fungus</name>
    <name type="synonym">Mycosphaerella pini</name>
    <dbReference type="NCBI Taxonomy" id="675120"/>
    <lineage>
        <taxon>Eukaryota</taxon>
        <taxon>Fungi</taxon>
        <taxon>Dikarya</taxon>
        <taxon>Ascomycota</taxon>
        <taxon>Pezizomycotina</taxon>
        <taxon>Dothideomycetes</taxon>
        <taxon>Dothideomycetidae</taxon>
        <taxon>Mycosphaerellales</taxon>
        <taxon>Mycosphaerellaceae</taxon>
        <taxon>Dothistroma</taxon>
    </lineage>
</organism>
<reference evidence="3" key="1">
    <citation type="journal article" date="2012" name="PLoS Genet.">
        <title>The genomes of the fungal plant pathogens Cladosporium fulvum and Dothistroma septosporum reveal adaptation to different hosts and lifestyles but also signatures of common ancestry.</title>
        <authorList>
            <person name="de Wit P.J.G.M."/>
            <person name="van der Burgt A."/>
            <person name="Oekmen B."/>
            <person name="Stergiopoulos I."/>
            <person name="Abd-Elsalam K.A."/>
            <person name="Aerts A.L."/>
            <person name="Bahkali A.H."/>
            <person name="Beenen H.G."/>
            <person name="Chettri P."/>
            <person name="Cox M.P."/>
            <person name="Datema E."/>
            <person name="de Vries R.P."/>
            <person name="Dhillon B."/>
            <person name="Ganley A.R."/>
            <person name="Griffiths S.A."/>
            <person name="Guo Y."/>
            <person name="Hamelin R.C."/>
            <person name="Henrissat B."/>
            <person name="Kabir M.S."/>
            <person name="Jashni M.K."/>
            <person name="Kema G."/>
            <person name="Klaubauf S."/>
            <person name="Lapidus A."/>
            <person name="Levasseur A."/>
            <person name="Lindquist E."/>
            <person name="Mehrabi R."/>
            <person name="Ohm R.A."/>
            <person name="Owen T.J."/>
            <person name="Salamov A."/>
            <person name="Schwelm A."/>
            <person name="Schijlen E."/>
            <person name="Sun H."/>
            <person name="van den Burg H.A."/>
            <person name="van Ham R.C.H.J."/>
            <person name="Zhang S."/>
            <person name="Goodwin S.B."/>
            <person name="Grigoriev I.V."/>
            <person name="Collemare J."/>
            <person name="Bradshaw R.E."/>
        </authorList>
    </citation>
    <scope>NUCLEOTIDE SEQUENCE [LARGE SCALE GENOMIC DNA]</scope>
    <source>
        <strain evidence="3">NZE10 / CBS 128990</strain>
    </source>
</reference>
<dbReference type="PANTHER" id="PTHR42115">
    <property type="entry name" value="BETA-SYNTHASE (BETA-THIONASE), PUTATIVE (AFU_ORTHOLOGUE AFUA_3G08420)-RELATED"/>
    <property type="match status" value="1"/>
</dbReference>
<dbReference type="SUPFAM" id="SSF54631">
    <property type="entry name" value="CBS-domain pair"/>
    <property type="match status" value="1"/>
</dbReference>
<dbReference type="InterPro" id="IPR046342">
    <property type="entry name" value="CBS_dom_sf"/>
</dbReference>
<dbReference type="AlphaFoldDB" id="N1PCW3"/>
<dbReference type="EMBL" id="KB446547">
    <property type="protein sequence ID" value="EME38254.1"/>
    <property type="molecule type" value="Genomic_DNA"/>
</dbReference>
<evidence type="ECO:0000313" key="2">
    <source>
        <dbReference type="EMBL" id="EME38254.1"/>
    </source>
</evidence>
<name>N1PCW3_DOTSN</name>
<dbReference type="eggNOG" id="ENOG502S7T3">
    <property type="taxonomic scope" value="Eukaryota"/>
</dbReference>
<dbReference type="Proteomes" id="UP000016933">
    <property type="component" value="Unassembled WGS sequence"/>
</dbReference>